<accession>A0A0B7AP57</accession>
<organism evidence="1">
    <name type="scientific">Arion vulgaris</name>
    <dbReference type="NCBI Taxonomy" id="1028688"/>
    <lineage>
        <taxon>Eukaryota</taxon>
        <taxon>Metazoa</taxon>
        <taxon>Spiralia</taxon>
        <taxon>Lophotrochozoa</taxon>
        <taxon>Mollusca</taxon>
        <taxon>Gastropoda</taxon>
        <taxon>Heterobranchia</taxon>
        <taxon>Euthyneura</taxon>
        <taxon>Panpulmonata</taxon>
        <taxon>Eupulmonata</taxon>
        <taxon>Stylommatophora</taxon>
        <taxon>Helicina</taxon>
        <taxon>Arionoidea</taxon>
        <taxon>Arionidae</taxon>
        <taxon>Arion</taxon>
    </lineage>
</organism>
<dbReference type="EMBL" id="HACG01034835">
    <property type="protein sequence ID" value="CEK81700.1"/>
    <property type="molecule type" value="Transcribed_RNA"/>
</dbReference>
<sequence length="59" mass="7367">MRVISMWYELMERTRHILVNQEIQERWWLDKTHFEKIREEYNKKGSFLELAVKAKERAA</sequence>
<proteinExistence type="predicted"/>
<protein>
    <submittedName>
        <fullName evidence="1">Uncharacterized protein</fullName>
    </submittedName>
</protein>
<name>A0A0B7AP57_9EUPU</name>
<evidence type="ECO:0000313" key="1">
    <source>
        <dbReference type="EMBL" id="CEK81700.1"/>
    </source>
</evidence>
<gene>
    <name evidence="1" type="primary">ORF127513</name>
</gene>
<dbReference type="AlphaFoldDB" id="A0A0B7AP57"/>
<reference evidence="1" key="1">
    <citation type="submission" date="2014-12" db="EMBL/GenBank/DDBJ databases">
        <title>Insight into the proteome of Arion vulgaris.</title>
        <authorList>
            <person name="Aradska J."/>
            <person name="Bulat T."/>
            <person name="Smidak R."/>
            <person name="Sarate P."/>
            <person name="Gangsoo J."/>
            <person name="Sialana F."/>
            <person name="Bilban M."/>
            <person name="Lubec G."/>
        </authorList>
    </citation>
    <scope>NUCLEOTIDE SEQUENCE</scope>
    <source>
        <tissue evidence="1">Skin</tissue>
    </source>
</reference>